<dbReference type="Pfam" id="PF13802">
    <property type="entry name" value="Gal_mutarotas_2"/>
    <property type="match status" value="1"/>
</dbReference>
<dbReference type="Pfam" id="PF21365">
    <property type="entry name" value="Glyco_hydro_31_3rd"/>
    <property type="match status" value="1"/>
</dbReference>
<reference evidence="7" key="1">
    <citation type="submission" date="2022-10" db="EMBL/GenBank/DDBJ databases">
        <title>Catenovulum adriacola sp. nov. isolated in the Harbour of Susak.</title>
        <authorList>
            <person name="Schoch T."/>
            <person name="Reich S.J."/>
            <person name="Stoeferle S."/>
            <person name="Flaiz M."/>
            <person name="Kazda M."/>
            <person name="Riedel C.U."/>
            <person name="Duerre P."/>
        </authorList>
    </citation>
    <scope>NUCLEOTIDE SEQUENCE</scope>
    <source>
        <strain evidence="7">TS8</strain>
    </source>
</reference>
<dbReference type="Pfam" id="PF01055">
    <property type="entry name" value="Glyco_hydro_31_2nd"/>
    <property type="match status" value="1"/>
</dbReference>
<keyword evidence="8" id="KW-1185">Reference proteome</keyword>
<evidence type="ECO:0000313" key="8">
    <source>
        <dbReference type="Proteomes" id="UP001163726"/>
    </source>
</evidence>
<protein>
    <submittedName>
        <fullName evidence="7">DUF4968 domain-containing protein</fullName>
    </submittedName>
</protein>
<evidence type="ECO:0000259" key="5">
    <source>
        <dbReference type="Pfam" id="PF17137"/>
    </source>
</evidence>
<dbReference type="SUPFAM" id="SSF51445">
    <property type="entry name" value="(Trans)glycosidases"/>
    <property type="match status" value="1"/>
</dbReference>
<dbReference type="InterPro" id="IPR013780">
    <property type="entry name" value="Glyco_hydro_b"/>
</dbReference>
<dbReference type="InterPro" id="IPR033403">
    <property type="entry name" value="DUF5110"/>
</dbReference>
<dbReference type="InterPro" id="IPR017853">
    <property type="entry name" value="GH"/>
</dbReference>
<dbReference type="Gene3D" id="2.60.40.1180">
    <property type="entry name" value="Golgi alpha-mannosidase II"/>
    <property type="match status" value="2"/>
</dbReference>
<organism evidence="7 8">
    <name type="scientific">Catenovulum adriaticum</name>
    <dbReference type="NCBI Taxonomy" id="2984846"/>
    <lineage>
        <taxon>Bacteria</taxon>
        <taxon>Pseudomonadati</taxon>
        <taxon>Pseudomonadota</taxon>
        <taxon>Gammaproteobacteria</taxon>
        <taxon>Alteromonadales</taxon>
        <taxon>Alteromonadaceae</taxon>
        <taxon>Catenovulum</taxon>
    </lineage>
</organism>
<dbReference type="InterPro" id="IPR000322">
    <property type="entry name" value="Glyco_hydro_31_TIM"/>
</dbReference>
<evidence type="ECO:0000313" key="7">
    <source>
        <dbReference type="EMBL" id="WAJ70877.1"/>
    </source>
</evidence>
<dbReference type="CDD" id="cd06598">
    <property type="entry name" value="GH31_transferase_CtsZ"/>
    <property type="match status" value="1"/>
</dbReference>
<gene>
    <name evidence="7" type="ORF">OLW01_03445</name>
</gene>
<keyword evidence="2" id="KW-0326">Glycosidase</keyword>
<dbReference type="RefSeq" id="WP_268075224.1">
    <property type="nucleotide sequence ID" value="NZ_CP109965.1"/>
</dbReference>
<dbReference type="PANTHER" id="PTHR43863:SF2">
    <property type="entry name" value="MALTASE-GLUCOAMYLASE"/>
    <property type="match status" value="1"/>
</dbReference>
<dbReference type="InterPro" id="IPR011013">
    <property type="entry name" value="Gal_mutarotase_sf_dom"/>
</dbReference>
<dbReference type="SUPFAM" id="SSF74650">
    <property type="entry name" value="Galactose mutarotase-like"/>
    <property type="match status" value="1"/>
</dbReference>
<name>A0ABY7ANN5_9ALTE</name>
<dbReference type="InterPro" id="IPR048395">
    <property type="entry name" value="Glyco_hydro_31_C"/>
</dbReference>
<dbReference type="PANTHER" id="PTHR43863">
    <property type="entry name" value="HYDROLASE, PUTATIVE (AFU_ORTHOLOGUE AFUA_1G03140)-RELATED"/>
    <property type="match status" value="1"/>
</dbReference>
<keyword evidence="2" id="KW-0378">Hydrolase</keyword>
<evidence type="ECO:0000256" key="2">
    <source>
        <dbReference type="RuleBase" id="RU361185"/>
    </source>
</evidence>
<dbReference type="SUPFAM" id="SSF51011">
    <property type="entry name" value="Glycosyl hydrolase domain"/>
    <property type="match status" value="1"/>
</dbReference>
<comment type="similarity">
    <text evidence="1 2">Belongs to the glycosyl hydrolase 31 family.</text>
</comment>
<dbReference type="Gene3D" id="3.20.20.80">
    <property type="entry name" value="Glycosidases"/>
    <property type="match status" value="1"/>
</dbReference>
<dbReference type="CDD" id="cd14752">
    <property type="entry name" value="GH31_N"/>
    <property type="match status" value="1"/>
</dbReference>
<dbReference type="Proteomes" id="UP001163726">
    <property type="component" value="Chromosome"/>
</dbReference>
<dbReference type="InterPro" id="IPR051816">
    <property type="entry name" value="Glycosyl_Hydrolase_31"/>
</dbReference>
<feature type="domain" description="Glycoside hydrolase family 31 N-terminal" evidence="4">
    <location>
        <begin position="52"/>
        <end position="214"/>
    </location>
</feature>
<dbReference type="Gene3D" id="2.60.40.1760">
    <property type="entry name" value="glycosyl hydrolase (family 31)"/>
    <property type="match status" value="1"/>
</dbReference>
<evidence type="ECO:0000259" key="3">
    <source>
        <dbReference type="Pfam" id="PF01055"/>
    </source>
</evidence>
<evidence type="ECO:0000259" key="4">
    <source>
        <dbReference type="Pfam" id="PF13802"/>
    </source>
</evidence>
<sequence length="822" mass="93105">MALFSKGQLGRTCLFSLLFFLLSTQYVNARDYVSHQVSGDNLIIQTDDGQITLDYLTDFSVEVSFEPNLGKQSQVTASFSLVEQTEDVKVQLEQSDNQLIFNSKQLSAVIQKSPLNIKYIQQGTLLVREAGGFIANSNTQARGIQFKLAPNEKILGGGERVLGMDRRGNRLPLYNKAHYGYGTESTQMNYGLPAVYSSNQYMILFDNPASGWLDIGKTKADVLAFEAKLGQLTYVVIAGNSFSDLTTQYVNVTGKQPMPPRWALGYIASRFGYHSEQEARETLNLFEQQNFPVDAIIFDLYWFGKDVQGHMGNLAWDNKAFPNPEKMIKDFKQAGVNTVLITEPFILTTSKKWQNAVDNQVLALDKTGNPKTFDFYFGNTGLVDIFKPEAKAWFGNIYHELMQQGIAGWWGDLGEPEVHPADTLHQVNGNTLVADAIHNAYGHEWAKLVYQNQQLNYPNTRPFILMRSGFAGSQRYGIIPWTGDVGRNWDGLKPQVELSLQMSLFGLAYTHSDLGGFAGDNLDEELYLRWLQYGVFQPIYRPHAQEAVAPEPVFHSEKVQNIIRQSVNLRYQLMPYLYTMAFENSQTGKPLMQPVFFASQAPQDIDNKYDYLWGDDFFVSPIINSGVTEKTVDLPEGQWFDFFTDQIYAGGKTQKVAVNLESIPVFVKAGAFVPMVERVENAAHYSSEQLTLHYYHDPKVIKSDGYMYEDDGKTANAFTKGLYEKLKFNATFKPEQAQLNFNFKRDVGAKPYQGMPENRELTLVVHQAVKPRTIRVNQKDVTIAASYQQYQQTNSSAWFNSQTKQLMLKTNWHTQAVEISIK</sequence>
<proteinExistence type="inferred from homology"/>
<feature type="domain" description="DUF5110" evidence="5">
    <location>
        <begin position="689"/>
        <end position="767"/>
    </location>
</feature>
<accession>A0ABY7ANN5</accession>
<dbReference type="InterPro" id="IPR025887">
    <property type="entry name" value="Glyco_hydro_31_N_dom"/>
</dbReference>
<feature type="domain" description="Glycoside hydrolase family 31 TIM barrel" evidence="3">
    <location>
        <begin position="257"/>
        <end position="580"/>
    </location>
</feature>
<dbReference type="Pfam" id="PF17137">
    <property type="entry name" value="DUF5110"/>
    <property type="match status" value="1"/>
</dbReference>
<evidence type="ECO:0000256" key="1">
    <source>
        <dbReference type="ARBA" id="ARBA00007806"/>
    </source>
</evidence>
<dbReference type="EMBL" id="CP109965">
    <property type="protein sequence ID" value="WAJ70877.1"/>
    <property type="molecule type" value="Genomic_DNA"/>
</dbReference>
<feature type="domain" description="Glycosyl hydrolase family 31 C-terminal" evidence="6">
    <location>
        <begin position="588"/>
        <end position="671"/>
    </location>
</feature>
<evidence type="ECO:0000259" key="6">
    <source>
        <dbReference type="Pfam" id="PF21365"/>
    </source>
</evidence>